<dbReference type="AlphaFoldDB" id="A0A2G6MR01"/>
<name>A0A2G6MR01_9BACT</name>
<evidence type="ECO:0000256" key="1">
    <source>
        <dbReference type="ARBA" id="ARBA00022490"/>
    </source>
</evidence>
<dbReference type="GO" id="GO:0009102">
    <property type="term" value="P:biotin biosynthetic process"/>
    <property type="evidence" value="ECO:0007669"/>
    <property type="project" value="UniProtKB-UniRule"/>
</dbReference>
<feature type="binding site" evidence="9">
    <location>
        <begin position="125"/>
        <end position="128"/>
    </location>
    <ligand>
        <name>ATP</name>
        <dbReference type="ChEBI" id="CHEBI:30616"/>
    </ligand>
</feature>
<dbReference type="GO" id="GO:0005829">
    <property type="term" value="C:cytosol"/>
    <property type="evidence" value="ECO:0007669"/>
    <property type="project" value="TreeGrafter"/>
</dbReference>
<feature type="binding site" evidence="9">
    <location>
        <position position="61"/>
    </location>
    <ligand>
        <name>ATP</name>
        <dbReference type="ChEBI" id="CHEBI:30616"/>
    </ligand>
</feature>
<evidence type="ECO:0000256" key="6">
    <source>
        <dbReference type="ARBA" id="ARBA00022840"/>
    </source>
</evidence>
<feature type="binding site" evidence="9">
    <location>
        <position position="61"/>
    </location>
    <ligand>
        <name>Mg(2+)</name>
        <dbReference type="ChEBI" id="CHEBI:18420"/>
    </ligand>
</feature>
<keyword evidence="3 9" id="KW-0479">Metal-binding</keyword>
<dbReference type="InterPro" id="IPR004472">
    <property type="entry name" value="DTB_synth_BioD"/>
</dbReference>
<feature type="binding site" evidence="9">
    <location>
        <position position="47"/>
    </location>
    <ligand>
        <name>substrate</name>
    </ligand>
</feature>
<dbReference type="EC" id="6.3.3.3" evidence="9"/>
<dbReference type="EMBL" id="PDTI01000043">
    <property type="protein sequence ID" value="PIE62441.1"/>
    <property type="molecule type" value="Genomic_DNA"/>
</dbReference>
<evidence type="ECO:0000256" key="7">
    <source>
        <dbReference type="ARBA" id="ARBA00022842"/>
    </source>
</evidence>
<keyword evidence="4 9" id="KW-0547">Nucleotide-binding</keyword>
<organism evidence="10 11">
    <name type="scientific">Desulfobacter postgatei</name>
    <dbReference type="NCBI Taxonomy" id="2293"/>
    <lineage>
        <taxon>Bacteria</taxon>
        <taxon>Pseudomonadati</taxon>
        <taxon>Thermodesulfobacteriota</taxon>
        <taxon>Desulfobacteria</taxon>
        <taxon>Desulfobacterales</taxon>
        <taxon>Desulfobacteraceae</taxon>
        <taxon>Desulfobacter</taxon>
    </lineage>
</organism>
<keyword evidence="2 9" id="KW-0436">Ligase</keyword>
<comment type="caution">
    <text evidence="9">Lacks conserved residue(s) required for the propagation of feature annotation.</text>
</comment>
<dbReference type="NCBIfam" id="TIGR00347">
    <property type="entry name" value="bioD"/>
    <property type="match status" value="1"/>
</dbReference>
<comment type="caution">
    <text evidence="10">The sequence shown here is derived from an EMBL/GenBank/DDBJ whole genome shotgun (WGS) entry which is preliminary data.</text>
</comment>
<feature type="active site" evidence="9">
    <location>
        <position position="43"/>
    </location>
</feature>
<dbReference type="GO" id="GO:0005524">
    <property type="term" value="F:ATP binding"/>
    <property type="evidence" value="ECO:0007669"/>
    <property type="project" value="UniProtKB-UniRule"/>
</dbReference>
<evidence type="ECO:0000313" key="11">
    <source>
        <dbReference type="Proteomes" id="UP000231203"/>
    </source>
</evidence>
<dbReference type="PANTHER" id="PTHR43210:SF2">
    <property type="entry name" value="ATP-DEPENDENT DETHIOBIOTIN SYNTHETASE BIOD 2"/>
    <property type="match status" value="1"/>
</dbReference>
<evidence type="ECO:0000256" key="4">
    <source>
        <dbReference type="ARBA" id="ARBA00022741"/>
    </source>
</evidence>
<protein>
    <recommendedName>
        <fullName evidence="9">ATP-dependent dethiobiotin synthetase BioD</fullName>
        <ecNumber evidence="9">6.3.3.3</ecNumber>
    </recommendedName>
    <alternativeName>
        <fullName evidence="9">DTB synthetase</fullName>
        <shortName evidence="9">DTBS</shortName>
    </alternativeName>
    <alternativeName>
        <fullName evidence="9">Dethiobiotin synthase</fullName>
    </alternativeName>
</protein>
<dbReference type="CDD" id="cd03109">
    <property type="entry name" value="DTBS"/>
    <property type="match status" value="1"/>
</dbReference>
<feature type="binding site" evidence="9">
    <location>
        <position position="125"/>
    </location>
    <ligand>
        <name>Mg(2+)</name>
        <dbReference type="ChEBI" id="CHEBI:18420"/>
    </ligand>
</feature>
<feature type="binding site" evidence="9">
    <location>
        <position position="22"/>
    </location>
    <ligand>
        <name>Mg(2+)</name>
        <dbReference type="ChEBI" id="CHEBI:18420"/>
    </ligand>
</feature>
<comment type="cofactor">
    <cofactor evidence="9">
        <name>Mg(2+)</name>
        <dbReference type="ChEBI" id="CHEBI:18420"/>
    </cofactor>
</comment>
<keyword evidence="5 9" id="KW-0093">Biotin biosynthesis</keyword>
<feature type="binding site" evidence="9">
    <location>
        <begin position="218"/>
        <end position="220"/>
    </location>
    <ligand>
        <name>ATP</name>
        <dbReference type="ChEBI" id="CHEBI:30616"/>
    </ligand>
</feature>
<evidence type="ECO:0000256" key="3">
    <source>
        <dbReference type="ARBA" id="ARBA00022723"/>
    </source>
</evidence>
<dbReference type="GO" id="GO:0000287">
    <property type="term" value="F:magnesium ion binding"/>
    <property type="evidence" value="ECO:0007669"/>
    <property type="project" value="UniProtKB-UniRule"/>
</dbReference>
<dbReference type="PANTHER" id="PTHR43210">
    <property type="entry name" value="DETHIOBIOTIN SYNTHETASE"/>
    <property type="match status" value="1"/>
</dbReference>
<dbReference type="InterPro" id="IPR027417">
    <property type="entry name" value="P-loop_NTPase"/>
</dbReference>
<dbReference type="GO" id="GO:0004141">
    <property type="term" value="F:dethiobiotin synthase activity"/>
    <property type="evidence" value="ECO:0007669"/>
    <property type="project" value="UniProtKB-UniRule"/>
</dbReference>
<comment type="pathway">
    <text evidence="9">Cofactor biosynthesis; biotin biosynthesis; biotin from 7,8-diaminononanoate: step 1/2.</text>
</comment>
<evidence type="ECO:0000256" key="2">
    <source>
        <dbReference type="ARBA" id="ARBA00022598"/>
    </source>
</evidence>
<keyword evidence="1 9" id="KW-0963">Cytoplasm</keyword>
<feature type="binding site" evidence="9">
    <location>
        <begin position="18"/>
        <end position="23"/>
    </location>
    <ligand>
        <name>ATP</name>
        <dbReference type="ChEBI" id="CHEBI:30616"/>
    </ligand>
</feature>
<comment type="similarity">
    <text evidence="9">Belongs to the dethiobiotin synthetase family.</text>
</comment>
<dbReference type="Proteomes" id="UP000231203">
    <property type="component" value="Unassembled WGS sequence"/>
</dbReference>
<proteinExistence type="inferred from homology"/>
<dbReference type="PIRSF" id="PIRSF006755">
    <property type="entry name" value="DTB_synth"/>
    <property type="match status" value="1"/>
</dbReference>
<gene>
    <name evidence="9 10" type="primary">bioD</name>
    <name evidence="10" type="ORF">CSA25_05110</name>
</gene>
<dbReference type="HAMAP" id="MF_00336">
    <property type="entry name" value="BioD"/>
    <property type="match status" value="1"/>
</dbReference>
<dbReference type="SUPFAM" id="SSF52540">
    <property type="entry name" value="P-loop containing nucleoside triphosphate hydrolases"/>
    <property type="match status" value="1"/>
</dbReference>
<keyword evidence="6 9" id="KW-0067">ATP-binding</keyword>
<dbReference type="UniPathway" id="UPA00078">
    <property type="reaction ID" value="UER00161"/>
</dbReference>
<comment type="subcellular location">
    <subcellularLocation>
        <location evidence="9">Cytoplasm</location>
    </subcellularLocation>
</comment>
<dbReference type="Pfam" id="PF13500">
    <property type="entry name" value="AAA_26"/>
    <property type="match status" value="1"/>
</dbReference>
<dbReference type="Gene3D" id="3.40.50.300">
    <property type="entry name" value="P-loop containing nucleotide triphosphate hydrolases"/>
    <property type="match status" value="1"/>
</dbReference>
<accession>A0A2G6MR01</accession>
<evidence type="ECO:0000313" key="10">
    <source>
        <dbReference type="EMBL" id="PIE62441.1"/>
    </source>
</evidence>
<comment type="catalytic activity">
    <reaction evidence="9">
        <text>(7R,8S)-7,8-diammoniononanoate + CO2 + ATP = (4R,5S)-dethiobiotin + ADP + phosphate + 3 H(+)</text>
        <dbReference type="Rhea" id="RHEA:15805"/>
        <dbReference type="ChEBI" id="CHEBI:15378"/>
        <dbReference type="ChEBI" id="CHEBI:16526"/>
        <dbReference type="ChEBI" id="CHEBI:30616"/>
        <dbReference type="ChEBI" id="CHEBI:43474"/>
        <dbReference type="ChEBI" id="CHEBI:149469"/>
        <dbReference type="ChEBI" id="CHEBI:149473"/>
        <dbReference type="ChEBI" id="CHEBI:456216"/>
        <dbReference type="EC" id="6.3.3.3"/>
    </reaction>
</comment>
<comment type="catalytic activity">
    <reaction evidence="8">
        <text>(7R,8S)-8-amino-7-(carboxyamino)nonanoate + ATP = (4R,5S)-dethiobiotin + ADP + phosphate + H(+)</text>
        <dbReference type="Rhea" id="RHEA:63684"/>
        <dbReference type="ChEBI" id="CHEBI:15378"/>
        <dbReference type="ChEBI" id="CHEBI:30616"/>
        <dbReference type="ChEBI" id="CHEBI:43474"/>
        <dbReference type="ChEBI" id="CHEBI:149470"/>
        <dbReference type="ChEBI" id="CHEBI:149473"/>
        <dbReference type="ChEBI" id="CHEBI:456216"/>
    </reaction>
</comment>
<reference evidence="10 11" key="1">
    <citation type="submission" date="2017-10" db="EMBL/GenBank/DDBJ databases">
        <title>Novel microbial diversity and functional potential in the marine mammal oral microbiome.</title>
        <authorList>
            <person name="Dudek N.K."/>
            <person name="Sun C.L."/>
            <person name="Burstein D."/>
            <person name="Kantor R.S."/>
            <person name="Aliaga Goltsman D.S."/>
            <person name="Bik E.M."/>
            <person name="Thomas B.C."/>
            <person name="Banfield J.F."/>
            <person name="Relman D.A."/>
        </authorList>
    </citation>
    <scope>NUCLEOTIDE SEQUENCE [LARGE SCALE GENOMIC DNA]</scope>
    <source>
        <strain evidence="10">DOLJORAL78_47_202</strain>
    </source>
</reference>
<comment type="function">
    <text evidence="9">Catalyzes a mechanistically unusual reaction, the ATP-dependent insertion of CO2 between the N7 and N8 nitrogen atoms of 7,8-diaminopelargonic acid (DAPA, also called 7,8-diammoniononanoate) to form a ureido ring.</text>
</comment>
<comment type="subunit">
    <text evidence="9">Homodimer.</text>
</comment>
<evidence type="ECO:0000256" key="9">
    <source>
        <dbReference type="HAMAP-Rule" id="MF_00336"/>
    </source>
</evidence>
<evidence type="ECO:0000256" key="8">
    <source>
        <dbReference type="ARBA" id="ARBA00047386"/>
    </source>
</evidence>
<keyword evidence="7 9" id="KW-0460">Magnesium</keyword>
<sequence length="252" mass="27003">MTKGRQVNGFFVAGTDTGAGKTIVTAALVRQMRMQGIDAVPMKVIQTGGGYTRDGYPISPDFEVYCSASSFIGAGDDIKDMVPISFCAPCSPHLASRMEGSTCETGPVLAALERLCLKHDLVIVEGVGGINVPLSDRVTTLDLIKEAELPLILVIRNVLGCVNHAINTIQVLRSHKIQIRGAVMTETNPSQDCDTFILEDNPRIISRLGGIPILGSLPFIGWAQYGTEPFWTGLDVYIKGIAGAILKDGNNE</sequence>
<evidence type="ECO:0000256" key="5">
    <source>
        <dbReference type="ARBA" id="ARBA00022756"/>
    </source>
</evidence>